<evidence type="ECO:0000313" key="2">
    <source>
        <dbReference type="Proteomes" id="UP000183920"/>
    </source>
</evidence>
<protein>
    <recommendedName>
        <fullName evidence="3">Phage protein</fullName>
    </recommendedName>
</protein>
<organism evidence="1 2">
    <name type="scientific">Proteus penneri</name>
    <dbReference type="NCBI Taxonomy" id="102862"/>
    <lineage>
        <taxon>Bacteria</taxon>
        <taxon>Pseudomonadati</taxon>
        <taxon>Pseudomonadota</taxon>
        <taxon>Gammaproteobacteria</taxon>
        <taxon>Enterobacterales</taxon>
        <taxon>Morganellaceae</taxon>
        <taxon>Proteus</taxon>
    </lineage>
</organism>
<name>A0A0G4Q036_9GAMM</name>
<dbReference type="Proteomes" id="UP000183920">
    <property type="component" value="Unassembled WGS sequence"/>
</dbReference>
<sequence length="221" mass="24383">MAKSKNHKATPFLGTKIFVQTGLGEAMTVTEATLSPATITIANNKLKADDMIMLSGLGELDGRFPVAQVDGDKVTLCDEVDWSDKTLPTDFAEAKAQRIQWSNNFCAVKSFSKDGSTTEQIDVTTICSDGKEYESGDTEYGSIKLTFFLRYSSSDVQRLLRKYENSKEKFAVKMVLTRDEGSMFYYGSVETGMNIDGSVGQMMDSGISIKLSGRDYLNTKK</sequence>
<evidence type="ECO:0008006" key="3">
    <source>
        <dbReference type="Google" id="ProtNLM"/>
    </source>
</evidence>
<proteinExistence type="predicted"/>
<dbReference type="Gene3D" id="4.10.410.40">
    <property type="match status" value="1"/>
</dbReference>
<dbReference type="AlphaFoldDB" id="A0A0G4Q036"/>
<evidence type="ECO:0000313" key="1">
    <source>
        <dbReference type="EMBL" id="CRL59026.1"/>
    </source>
</evidence>
<accession>A0A0G4Q036</accession>
<reference evidence="2" key="1">
    <citation type="submission" date="2015-06" db="EMBL/GenBank/DDBJ databases">
        <authorList>
            <person name="Urmite Genomes"/>
        </authorList>
    </citation>
    <scope>NUCLEOTIDE SEQUENCE [LARGE SCALE GENOMIC DNA]</scope>
    <source>
        <strain evidence="2">CSUR P1867</strain>
    </source>
</reference>
<dbReference type="EMBL" id="CVRY01000001">
    <property type="protein sequence ID" value="CRL59026.1"/>
    <property type="molecule type" value="Genomic_DNA"/>
</dbReference>
<gene>
    <name evidence="1" type="ORF">BN1804_00198</name>
</gene>